<reference evidence="1" key="1">
    <citation type="submission" date="2023-08" db="EMBL/GenBank/DDBJ databases">
        <title>A de novo genome assembly of Solanum verrucosum Schlechtendal, a Mexican diploid species geographically isolated from the other diploid A-genome species in potato relatives.</title>
        <authorList>
            <person name="Hosaka K."/>
        </authorList>
    </citation>
    <scope>NUCLEOTIDE SEQUENCE</scope>
    <source>
        <tissue evidence="1">Young leaves</tissue>
    </source>
</reference>
<evidence type="ECO:0000313" key="2">
    <source>
        <dbReference type="Proteomes" id="UP001234989"/>
    </source>
</evidence>
<keyword evidence="2" id="KW-1185">Reference proteome</keyword>
<protein>
    <submittedName>
        <fullName evidence="1">Uncharacterized protein</fullName>
    </submittedName>
</protein>
<accession>A0AAF0ZR74</accession>
<evidence type="ECO:0000313" key="1">
    <source>
        <dbReference type="EMBL" id="WMV48511.1"/>
    </source>
</evidence>
<name>A0AAF0ZR74_SOLVR</name>
<organism evidence="1 2">
    <name type="scientific">Solanum verrucosum</name>
    <dbReference type="NCBI Taxonomy" id="315347"/>
    <lineage>
        <taxon>Eukaryota</taxon>
        <taxon>Viridiplantae</taxon>
        <taxon>Streptophyta</taxon>
        <taxon>Embryophyta</taxon>
        <taxon>Tracheophyta</taxon>
        <taxon>Spermatophyta</taxon>
        <taxon>Magnoliopsida</taxon>
        <taxon>eudicotyledons</taxon>
        <taxon>Gunneridae</taxon>
        <taxon>Pentapetalae</taxon>
        <taxon>asterids</taxon>
        <taxon>lamiids</taxon>
        <taxon>Solanales</taxon>
        <taxon>Solanaceae</taxon>
        <taxon>Solanoideae</taxon>
        <taxon>Solaneae</taxon>
        <taxon>Solanum</taxon>
    </lineage>
</organism>
<gene>
    <name evidence="1" type="ORF">MTR67_041896</name>
</gene>
<dbReference type="EMBL" id="CP133620">
    <property type="protein sequence ID" value="WMV48511.1"/>
    <property type="molecule type" value="Genomic_DNA"/>
</dbReference>
<sequence length="378" mass="43164">MKPLLGNLEKELSTLISILEKELSSLSSIVRDVAKVHHEHKIPKDLQRRTINLAYEAEVAIDSILSLYNVIWHILGSLPTILKEIEQINAKVTEMWSADITLNPCYVVAPFKHLPTRHSNPVTDEEIVGFGNDTEKMIQYLIRVLHFCSEKSREEKFMLAVKGNLSQFLPCDWKESRVSFILSKENSKFASLGFKTQKPFHQPLRSLMTIGKSSDEIPLISSWIHKLQLLKVLDLSSHVVDYFSSASLKPLNLLKYLAVWAATFYFHPESDLPHLETLIVNTWRKIVLLPASFREMGKLRHVEIDIAKFDKQGLFEGSSKLENLRILKKIVGLPIDDVDVLSRRCPNLQQLDLYFSINEAAFPVSGPTLYLGYNCLQI</sequence>
<dbReference type="AlphaFoldDB" id="A0AAF0ZR74"/>
<dbReference type="Proteomes" id="UP001234989">
    <property type="component" value="Chromosome 9"/>
</dbReference>
<proteinExistence type="predicted"/>
<dbReference type="InterPro" id="IPR032675">
    <property type="entry name" value="LRR_dom_sf"/>
</dbReference>
<dbReference type="SUPFAM" id="SSF52047">
    <property type="entry name" value="RNI-like"/>
    <property type="match status" value="1"/>
</dbReference>
<dbReference type="Gene3D" id="3.80.10.10">
    <property type="entry name" value="Ribonuclease Inhibitor"/>
    <property type="match status" value="1"/>
</dbReference>